<sequence length="79" mass="9391">MLTWRDLTSGEDAYIFPAMRNIKDYLDSNAKEAEQTIDEEGYLQRVNGIRIDHETPYPDDYYKYQSNSWFIEYVSIIAI</sequence>
<gene>
    <name evidence="1" type="ORF">DASC09_042580</name>
</gene>
<evidence type="ECO:0000313" key="1">
    <source>
        <dbReference type="EMBL" id="GMM36933.1"/>
    </source>
</evidence>
<keyword evidence="2" id="KW-1185">Reference proteome</keyword>
<dbReference type="EMBL" id="BTFZ01000011">
    <property type="protein sequence ID" value="GMM36933.1"/>
    <property type="molecule type" value="Genomic_DNA"/>
</dbReference>
<accession>A0AAV5QPT9</accession>
<dbReference type="GeneID" id="90074908"/>
<dbReference type="AlphaFoldDB" id="A0AAV5QPT9"/>
<reference evidence="1 2" key="1">
    <citation type="journal article" date="2023" name="Elife">
        <title>Identification of key yeast species and microbe-microbe interactions impacting larval growth of Drosophila in the wild.</title>
        <authorList>
            <person name="Mure A."/>
            <person name="Sugiura Y."/>
            <person name="Maeda R."/>
            <person name="Honda K."/>
            <person name="Sakurai N."/>
            <person name="Takahashi Y."/>
            <person name="Watada M."/>
            <person name="Katoh T."/>
            <person name="Gotoh A."/>
            <person name="Gotoh Y."/>
            <person name="Taniguchi I."/>
            <person name="Nakamura K."/>
            <person name="Hayashi T."/>
            <person name="Katayama T."/>
            <person name="Uemura T."/>
            <person name="Hattori Y."/>
        </authorList>
    </citation>
    <scope>NUCLEOTIDE SEQUENCE [LARGE SCALE GENOMIC DNA]</scope>
    <source>
        <strain evidence="1 2">SC-9</strain>
    </source>
</reference>
<dbReference type="RefSeq" id="XP_064853929.1">
    <property type="nucleotide sequence ID" value="XM_064997857.1"/>
</dbReference>
<protein>
    <submittedName>
        <fullName evidence="1">Uncharacterized protein</fullName>
    </submittedName>
</protein>
<comment type="caution">
    <text evidence="1">The sequence shown here is derived from an EMBL/GenBank/DDBJ whole genome shotgun (WGS) entry which is preliminary data.</text>
</comment>
<organism evidence="1 2">
    <name type="scientific">Saccharomycopsis crataegensis</name>
    <dbReference type="NCBI Taxonomy" id="43959"/>
    <lineage>
        <taxon>Eukaryota</taxon>
        <taxon>Fungi</taxon>
        <taxon>Dikarya</taxon>
        <taxon>Ascomycota</taxon>
        <taxon>Saccharomycotina</taxon>
        <taxon>Saccharomycetes</taxon>
        <taxon>Saccharomycopsidaceae</taxon>
        <taxon>Saccharomycopsis</taxon>
    </lineage>
</organism>
<name>A0AAV5QPT9_9ASCO</name>
<evidence type="ECO:0000313" key="2">
    <source>
        <dbReference type="Proteomes" id="UP001360560"/>
    </source>
</evidence>
<dbReference type="Proteomes" id="UP001360560">
    <property type="component" value="Unassembled WGS sequence"/>
</dbReference>
<proteinExistence type="predicted"/>